<organism evidence="1 2">
    <name type="scientific">Trichinella zimbabwensis</name>
    <dbReference type="NCBI Taxonomy" id="268475"/>
    <lineage>
        <taxon>Eukaryota</taxon>
        <taxon>Metazoa</taxon>
        <taxon>Ecdysozoa</taxon>
        <taxon>Nematoda</taxon>
        <taxon>Enoplea</taxon>
        <taxon>Dorylaimia</taxon>
        <taxon>Trichinellida</taxon>
        <taxon>Trichinellidae</taxon>
        <taxon>Trichinella</taxon>
    </lineage>
</organism>
<proteinExistence type="predicted"/>
<evidence type="ECO:0000313" key="2">
    <source>
        <dbReference type="Proteomes" id="UP000055024"/>
    </source>
</evidence>
<dbReference type="Proteomes" id="UP000055024">
    <property type="component" value="Unassembled WGS sequence"/>
</dbReference>
<dbReference type="EMBL" id="JYDP01000064">
    <property type="protein sequence ID" value="KRZ10095.1"/>
    <property type="molecule type" value="Genomic_DNA"/>
</dbReference>
<keyword evidence="2" id="KW-1185">Reference proteome</keyword>
<evidence type="ECO:0000313" key="1">
    <source>
        <dbReference type="EMBL" id="KRZ10095.1"/>
    </source>
</evidence>
<accession>A0A0V1HIG4</accession>
<dbReference type="AlphaFoldDB" id="A0A0V1HIG4"/>
<sequence length="72" mass="7713">MSVFGLNSYPGNSTSGDSIVVTVKKKIVLAECGCLSVKVQPTVVAWHGWCGSDVQDVLQFIDWPVCKAINVS</sequence>
<gene>
    <name evidence="1" type="ORF">T11_10256</name>
</gene>
<reference evidence="1 2" key="1">
    <citation type="submission" date="2015-01" db="EMBL/GenBank/DDBJ databases">
        <title>Evolution of Trichinella species and genotypes.</title>
        <authorList>
            <person name="Korhonen P.K."/>
            <person name="Edoardo P."/>
            <person name="Giuseppe L.R."/>
            <person name="Gasser R.B."/>
        </authorList>
    </citation>
    <scope>NUCLEOTIDE SEQUENCE [LARGE SCALE GENOMIC DNA]</scope>
    <source>
        <strain evidence="1">ISS1029</strain>
    </source>
</reference>
<dbReference type="OrthoDB" id="10358913at2759"/>
<comment type="caution">
    <text evidence="1">The sequence shown here is derived from an EMBL/GenBank/DDBJ whole genome shotgun (WGS) entry which is preliminary data.</text>
</comment>
<protein>
    <submittedName>
        <fullName evidence="1">Uncharacterized protein</fullName>
    </submittedName>
</protein>
<name>A0A0V1HIG4_9BILA</name>